<evidence type="ECO:0000313" key="3">
    <source>
        <dbReference type="EMBL" id="MDM7647124.1"/>
    </source>
</evidence>
<accession>A0ABT7S2H8</accession>
<dbReference type="GeneID" id="97230545"/>
<sequence>MKIKKVNITDQDFNRLIRILDNTLSNFNSDIQSTEKNEYHAFNSVSDLTDAFVAYSFEEAIGCVATKHYAPEVLEMKRLFVDPVARGGGIATKLVNKLESQAYSDGYKRIVVETGKNNSDAIRLYTKMNYQLIDNYPPYDGLSNSVCLSKNLL</sequence>
<evidence type="ECO:0000313" key="4">
    <source>
        <dbReference type="Proteomes" id="UP001242903"/>
    </source>
</evidence>
<organism evidence="3 4">
    <name type="scientific">Leuconostoc falkenbergense</name>
    <dbReference type="NCBI Taxonomy" id="2766470"/>
    <lineage>
        <taxon>Bacteria</taxon>
        <taxon>Bacillati</taxon>
        <taxon>Bacillota</taxon>
        <taxon>Bacilli</taxon>
        <taxon>Lactobacillales</taxon>
        <taxon>Lactobacillaceae</taxon>
        <taxon>Leuconostoc</taxon>
    </lineage>
</organism>
<dbReference type="SUPFAM" id="SSF55729">
    <property type="entry name" value="Acyl-CoA N-acyltransferases (Nat)"/>
    <property type="match status" value="1"/>
</dbReference>
<dbReference type="RefSeq" id="WP_114667031.1">
    <property type="nucleotide sequence ID" value="NZ_BMBR01000018.1"/>
</dbReference>
<dbReference type="Pfam" id="PF00583">
    <property type="entry name" value="Acetyltransf_1"/>
    <property type="match status" value="1"/>
</dbReference>
<proteinExistence type="predicted"/>
<protein>
    <submittedName>
        <fullName evidence="3">GNAT family N-acetyltransferase</fullName>
    </submittedName>
</protein>
<gene>
    <name evidence="3" type="ORF">QUE93_08860</name>
</gene>
<dbReference type="InterPro" id="IPR050769">
    <property type="entry name" value="NAT_camello-type"/>
</dbReference>
<dbReference type="InterPro" id="IPR000182">
    <property type="entry name" value="GNAT_dom"/>
</dbReference>
<feature type="domain" description="N-acetyltransferase" evidence="2">
    <location>
        <begin position="1"/>
        <end position="153"/>
    </location>
</feature>
<reference evidence="3 4" key="1">
    <citation type="submission" date="2023-06" db="EMBL/GenBank/DDBJ databases">
        <title>Draft Genome Sequences of lactic acid bacteria strains isolated from fermented milk products.</title>
        <authorList>
            <person name="Elcheninov A.G."/>
            <person name="Klyukina A."/>
            <person name="Zayulina K.S."/>
            <person name="Gavirova L.A."/>
            <person name="Shcherbakova P.A."/>
            <person name="Shestakov A.I."/>
            <person name="Kublanov I.V."/>
            <person name="Kochetkova T.V."/>
        </authorList>
    </citation>
    <scope>NUCLEOTIDE SEQUENCE [LARGE SCALE GENOMIC DNA]</scope>
    <source>
        <strain evidence="3 4">TOM.81</strain>
    </source>
</reference>
<keyword evidence="1" id="KW-0808">Transferase</keyword>
<evidence type="ECO:0000256" key="1">
    <source>
        <dbReference type="ARBA" id="ARBA00022679"/>
    </source>
</evidence>
<dbReference type="Proteomes" id="UP001242903">
    <property type="component" value="Unassembled WGS sequence"/>
</dbReference>
<dbReference type="InterPro" id="IPR016181">
    <property type="entry name" value="Acyl_CoA_acyltransferase"/>
</dbReference>
<name>A0ABT7S2H8_9LACO</name>
<comment type="caution">
    <text evidence="3">The sequence shown here is derived from an EMBL/GenBank/DDBJ whole genome shotgun (WGS) entry which is preliminary data.</text>
</comment>
<keyword evidence="4" id="KW-1185">Reference proteome</keyword>
<dbReference type="PROSITE" id="PS51186">
    <property type="entry name" value="GNAT"/>
    <property type="match status" value="1"/>
</dbReference>
<dbReference type="CDD" id="cd04301">
    <property type="entry name" value="NAT_SF"/>
    <property type="match status" value="1"/>
</dbReference>
<dbReference type="PANTHER" id="PTHR13947:SF37">
    <property type="entry name" value="LD18367P"/>
    <property type="match status" value="1"/>
</dbReference>
<dbReference type="EMBL" id="JAUCAQ010000020">
    <property type="protein sequence ID" value="MDM7647124.1"/>
    <property type="molecule type" value="Genomic_DNA"/>
</dbReference>
<dbReference type="PANTHER" id="PTHR13947">
    <property type="entry name" value="GNAT FAMILY N-ACETYLTRANSFERASE"/>
    <property type="match status" value="1"/>
</dbReference>
<evidence type="ECO:0000259" key="2">
    <source>
        <dbReference type="PROSITE" id="PS51186"/>
    </source>
</evidence>
<dbReference type="Gene3D" id="3.40.630.30">
    <property type="match status" value="1"/>
</dbReference>